<accession>E1ZH35</accession>
<proteinExistence type="inferred from homology"/>
<reference evidence="12 13" key="1">
    <citation type="journal article" date="2010" name="Plant Cell">
        <title>The Chlorella variabilis NC64A genome reveals adaptation to photosymbiosis, coevolution with viruses, and cryptic sex.</title>
        <authorList>
            <person name="Blanc G."/>
            <person name="Duncan G."/>
            <person name="Agarkova I."/>
            <person name="Borodovsky M."/>
            <person name="Gurnon J."/>
            <person name="Kuo A."/>
            <person name="Lindquist E."/>
            <person name="Lucas S."/>
            <person name="Pangilinan J."/>
            <person name="Polle J."/>
            <person name="Salamov A."/>
            <person name="Terry A."/>
            <person name="Yamada T."/>
            <person name="Dunigan D.D."/>
            <person name="Grigoriev I.V."/>
            <person name="Claverie J.M."/>
            <person name="Van Etten J.L."/>
        </authorList>
    </citation>
    <scope>NUCLEOTIDE SEQUENCE [LARGE SCALE GENOMIC DNA]</scope>
    <source>
        <strain evidence="12 13">NC64A</strain>
    </source>
</reference>
<feature type="region of interest" description="Disordered" evidence="11">
    <location>
        <begin position="73"/>
        <end position="148"/>
    </location>
</feature>
<evidence type="ECO:0000313" key="13">
    <source>
        <dbReference type="Proteomes" id="UP000008141"/>
    </source>
</evidence>
<dbReference type="KEGG" id="cvr:CHLNCDRAFT_134911"/>
<feature type="compositionally biased region" description="Low complexity" evidence="11">
    <location>
        <begin position="216"/>
        <end position="233"/>
    </location>
</feature>
<dbReference type="AlphaFoldDB" id="E1ZH35"/>
<keyword evidence="6" id="KW-0747">Spliceosome</keyword>
<dbReference type="InterPro" id="IPR029338">
    <property type="entry name" value="TSSC4"/>
</dbReference>
<dbReference type="GO" id="GO:0005681">
    <property type="term" value="C:spliceosomal complex"/>
    <property type="evidence" value="ECO:0007669"/>
    <property type="project" value="UniProtKB-KW"/>
</dbReference>
<evidence type="ECO:0000256" key="8">
    <source>
        <dbReference type="ARBA" id="ARBA00023242"/>
    </source>
</evidence>
<evidence type="ECO:0000256" key="10">
    <source>
        <dbReference type="ARBA" id="ARBA00045970"/>
    </source>
</evidence>
<dbReference type="RefSeq" id="XP_005846956.1">
    <property type="nucleotide sequence ID" value="XM_005846894.1"/>
</dbReference>
<organism evidence="13">
    <name type="scientific">Chlorella variabilis</name>
    <name type="common">Green alga</name>
    <dbReference type="NCBI Taxonomy" id="554065"/>
    <lineage>
        <taxon>Eukaryota</taxon>
        <taxon>Viridiplantae</taxon>
        <taxon>Chlorophyta</taxon>
        <taxon>core chlorophytes</taxon>
        <taxon>Trebouxiophyceae</taxon>
        <taxon>Chlorellales</taxon>
        <taxon>Chlorellaceae</taxon>
        <taxon>Chlorella clade</taxon>
        <taxon>Chlorella</taxon>
    </lineage>
</organism>
<gene>
    <name evidence="12" type="ORF">CHLNCDRAFT_134911</name>
</gene>
<dbReference type="EMBL" id="GL433846">
    <property type="protein sequence ID" value="EFN54854.1"/>
    <property type="molecule type" value="Genomic_DNA"/>
</dbReference>
<dbReference type="GO" id="GO:0008380">
    <property type="term" value="P:RNA splicing"/>
    <property type="evidence" value="ECO:0007669"/>
    <property type="project" value="UniProtKB-KW"/>
</dbReference>
<feature type="compositionally biased region" description="Low complexity" evidence="11">
    <location>
        <begin position="257"/>
        <end position="278"/>
    </location>
</feature>
<feature type="region of interest" description="Disordered" evidence="11">
    <location>
        <begin position="257"/>
        <end position="295"/>
    </location>
</feature>
<evidence type="ECO:0000256" key="7">
    <source>
        <dbReference type="ARBA" id="ARBA00023187"/>
    </source>
</evidence>
<evidence type="ECO:0000256" key="3">
    <source>
        <dbReference type="ARBA" id="ARBA00010362"/>
    </source>
</evidence>
<feature type="region of interest" description="Disordered" evidence="11">
    <location>
        <begin position="174"/>
        <end position="243"/>
    </location>
</feature>
<dbReference type="Proteomes" id="UP000008141">
    <property type="component" value="Unassembled WGS sequence"/>
</dbReference>
<protein>
    <recommendedName>
        <fullName evidence="9">U5 small nuclear ribonucleoprotein TSSC4</fullName>
    </recommendedName>
</protein>
<evidence type="ECO:0000313" key="12">
    <source>
        <dbReference type="EMBL" id="EFN54854.1"/>
    </source>
</evidence>
<keyword evidence="5" id="KW-0507">mRNA processing</keyword>
<dbReference type="OrthoDB" id="515084at2759"/>
<dbReference type="PANTHER" id="PTHR13445:SF3">
    <property type="entry name" value="U5 SMALL NUCLEAR RIBONUCLEOPROTEIN TSSC4"/>
    <property type="match status" value="1"/>
</dbReference>
<keyword evidence="7" id="KW-0508">mRNA splicing</keyword>
<comment type="function">
    <text evidence="10">Protein associated with the U5 snRNP, during its maturation and its post-splicing recycling and which is required for spliceosomal tri-snRNP complex assembly in the nucleus. Has a molecular sequestering activity and transiently hinders SNRNP200 binding sites for constitutive splicing factors that intervene later during the assembly of the spliceosome and splicing. Together with its molecular sequestering activity, may also function as a molecular adapter and placeholder, coordinating the assembly of the U5 snRNP and its association with the U4/U6 di-snRNP.</text>
</comment>
<feature type="region of interest" description="Disordered" evidence="11">
    <location>
        <begin position="1"/>
        <end position="20"/>
    </location>
</feature>
<feature type="compositionally biased region" description="Low complexity" evidence="11">
    <location>
        <begin position="95"/>
        <end position="108"/>
    </location>
</feature>
<keyword evidence="4" id="KW-0963">Cytoplasm</keyword>
<comment type="subcellular location">
    <subcellularLocation>
        <location evidence="2">Cytoplasm</location>
    </subcellularLocation>
    <subcellularLocation>
        <location evidence="1">Nucleus</location>
    </subcellularLocation>
</comment>
<evidence type="ECO:0000256" key="4">
    <source>
        <dbReference type="ARBA" id="ARBA00022490"/>
    </source>
</evidence>
<keyword evidence="13" id="KW-1185">Reference proteome</keyword>
<evidence type="ECO:0000256" key="1">
    <source>
        <dbReference type="ARBA" id="ARBA00004123"/>
    </source>
</evidence>
<dbReference type="InParanoid" id="E1ZH35"/>
<dbReference type="GeneID" id="17354184"/>
<dbReference type="PANTHER" id="PTHR13445">
    <property type="entry name" value="TUMOR SUPPRESSING SUBTRANSFERABLE CANDIDATE 4 TSSC4"/>
    <property type="match status" value="1"/>
</dbReference>
<evidence type="ECO:0000256" key="6">
    <source>
        <dbReference type="ARBA" id="ARBA00022728"/>
    </source>
</evidence>
<dbReference type="GO" id="GO:0005737">
    <property type="term" value="C:cytoplasm"/>
    <property type="evidence" value="ECO:0007669"/>
    <property type="project" value="UniProtKB-SubCell"/>
</dbReference>
<evidence type="ECO:0000256" key="2">
    <source>
        <dbReference type="ARBA" id="ARBA00004496"/>
    </source>
</evidence>
<name>E1ZH35_CHLVA</name>
<evidence type="ECO:0000256" key="9">
    <source>
        <dbReference type="ARBA" id="ARBA00035304"/>
    </source>
</evidence>
<comment type="similarity">
    <text evidence="3">Belongs to the TSSC4 family.</text>
</comment>
<sequence length="295" mass="31025">MRRLAQALVEEDEPDEEGFRPSTAFCRQLDAEEEYNEVDEVAMGNISRHAGEGLPPRDTQVLDDNIYEERMRQRAVGAAAGDDAEQPSGMEVEEAALPGTAAAAPAASPEKKRRVRFQEGVAEPPSTARPPSQPWGDGSGSRVPDYVRHPDKYTCYTLDEPLVVGGGVAQLADGQQNQRQQVPAAADVEAQPQEAERWVGPPGSIQFVSRQRRAGEAAGAAPAGHAAVAGGPPTSKRAGPQVPAAICVELEEAEAAEAGADAEMRAAGADPAPGAAAGRAKRQYRTSRSAGEDAE</sequence>
<dbReference type="eggNOG" id="ENOG502T1SI">
    <property type="taxonomic scope" value="Eukaryota"/>
</dbReference>
<evidence type="ECO:0000256" key="5">
    <source>
        <dbReference type="ARBA" id="ARBA00022664"/>
    </source>
</evidence>
<keyword evidence="8" id="KW-0539">Nucleus</keyword>
<dbReference type="GO" id="GO:0006397">
    <property type="term" value="P:mRNA processing"/>
    <property type="evidence" value="ECO:0007669"/>
    <property type="project" value="UniProtKB-KW"/>
</dbReference>
<evidence type="ECO:0000256" key="11">
    <source>
        <dbReference type="SAM" id="MobiDB-lite"/>
    </source>
</evidence>